<organism evidence="2 3">
    <name type="scientific">Spirosoma oryzae</name>
    <dbReference type="NCBI Taxonomy" id="1469603"/>
    <lineage>
        <taxon>Bacteria</taxon>
        <taxon>Pseudomonadati</taxon>
        <taxon>Bacteroidota</taxon>
        <taxon>Cytophagia</taxon>
        <taxon>Cytophagales</taxon>
        <taxon>Cytophagaceae</taxon>
        <taxon>Spirosoma</taxon>
    </lineage>
</organism>
<keyword evidence="3" id="KW-1185">Reference proteome</keyword>
<feature type="region of interest" description="Disordered" evidence="1">
    <location>
        <begin position="1"/>
        <end position="22"/>
    </location>
</feature>
<sequence>MKAKNIRFYKPEDNNAEKETKPAAEKKVVSTGYISGAGKLVFPMKSVDQIGLKPEEGQFMIGTQEGKRKIKALYLVPAGADNEESFVMEKAAKSYTISLGAILQKGKLDYASTKYTFTIKPFSYSEGVTGYELLLNDTTEKAPYTGKPRGRKPKNVEA</sequence>
<protein>
    <submittedName>
        <fullName evidence="2">Uncharacterized protein</fullName>
    </submittedName>
</protein>
<dbReference type="AlphaFoldDB" id="A0A2T0SQ04"/>
<gene>
    <name evidence="2" type="ORF">CLV58_11479</name>
</gene>
<evidence type="ECO:0000313" key="3">
    <source>
        <dbReference type="Proteomes" id="UP000238375"/>
    </source>
</evidence>
<name>A0A2T0SQ04_9BACT</name>
<proteinExistence type="predicted"/>
<accession>A0A2T0SQ04</accession>
<dbReference type="EMBL" id="PVTE01000014">
    <property type="protein sequence ID" value="PRY35494.1"/>
    <property type="molecule type" value="Genomic_DNA"/>
</dbReference>
<comment type="caution">
    <text evidence="2">The sequence shown here is derived from an EMBL/GenBank/DDBJ whole genome shotgun (WGS) entry which is preliminary data.</text>
</comment>
<reference evidence="2 3" key="1">
    <citation type="submission" date="2018-03" db="EMBL/GenBank/DDBJ databases">
        <title>Genomic Encyclopedia of Archaeal and Bacterial Type Strains, Phase II (KMG-II): from individual species to whole genera.</title>
        <authorList>
            <person name="Goeker M."/>
        </authorList>
    </citation>
    <scope>NUCLEOTIDE SEQUENCE [LARGE SCALE GENOMIC DNA]</scope>
    <source>
        <strain evidence="2 3">DSM 28354</strain>
    </source>
</reference>
<evidence type="ECO:0000256" key="1">
    <source>
        <dbReference type="SAM" id="MobiDB-lite"/>
    </source>
</evidence>
<evidence type="ECO:0000313" key="2">
    <source>
        <dbReference type="EMBL" id="PRY35494.1"/>
    </source>
</evidence>
<dbReference type="OrthoDB" id="951070at2"/>
<dbReference type="Proteomes" id="UP000238375">
    <property type="component" value="Unassembled WGS sequence"/>
</dbReference>
<feature type="compositionally biased region" description="Basic and acidic residues" evidence="1">
    <location>
        <begin position="9"/>
        <end position="22"/>
    </location>
</feature>
<dbReference type="RefSeq" id="WP_106139008.1">
    <property type="nucleotide sequence ID" value="NZ_PVTE01000014.1"/>
</dbReference>